<feature type="transmembrane region" description="Helical" evidence="6">
    <location>
        <begin position="320"/>
        <end position="340"/>
    </location>
</feature>
<evidence type="ECO:0000259" key="7">
    <source>
        <dbReference type="Pfam" id="PF01490"/>
    </source>
</evidence>
<dbReference type="STRING" id="1358809.S7W6A1"/>
<evidence type="ECO:0000256" key="5">
    <source>
        <dbReference type="ARBA" id="ARBA00023136"/>
    </source>
</evidence>
<organism evidence="8 9">
    <name type="scientific">Spraguea lophii (strain 42_110)</name>
    <name type="common">Microsporidian parasite</name>
    <dbReference type="NCBI Taxonomy" id="1358809"/>
    <lineage>
        <taxon>Eukaryota</taxon>
        <taxon>Fungi</taxon>
        <taxon>Fungi incertae sedis</taxon>
        <taxon>Microsporidia</taxon>
        <taxon>Spragueidae</taxon>
        <taxon>Spraguea</taxon>
    </lineage>
</organism>
<feature type="transmembrane region" description="Helical" evidence="6">
    <location>
        <begin position="150"/>
        <end position="169"/>
    </location>
</feature>
<feature type="transmembrane region" description="Helical" evidence="6">
    <location>
        <begin position="378"/>
        <end position="398"/>
    </location>
</feature>
<feature type="transmembrane region" description="Helical" evidence="6">
    <location>
        <begin position="279"/>
        <end position="299"/>
    </location>
</feature>
<name>S7W6A1_SPRLO</name>
<evidence type="ECO:0000313" key="9">
    <source>
        <dbReference type="Proteomes" id="UP000014978"/>
    </source>
</evidence>
<gene>
    <name evidence="8" type="ORF">SLOPH_126</name>
</gene>
<dbReference type="AlphaFoldDB" id="S7W6A1"/>
<dbReference type="GO" id="GO:0015179">
    <property type="term" value="F:L-amino acid transmembrane transporter activity"/>
    <property type="evidence" value="ECO:0007669"/>
    <property type="project" value="TreeGrafter"/>
</dbReference>
<dbReference type="OMA" id="IANTASC"/>
<comment type="similarity">
    <text evidence="2">Belongs to the amino acid/polyamine transporter 2 family.</text>
</comment>
<keyword evidence="9" id="KW-1185">Reference proteome</keyword>
<feature type="transmembrane region" description="Helical" evidence="6">
    <location>
        <begin position="82"/>
        <end position="100"/>
    </location>
</feature>
<keyword evidence="3 6" id="KW-0812">Transmembrane</keyword>
<evidence type="ECO:0000256" key="6">
    <source>
        <dbReference type="SAM" id="Phobius"/>
    </source>
</evidence>
<evidence type="ECO:0000256" key="1">
    <source>
        <dbReference type="ARBA" id="ARBA00004141"/>
    </source>
</evidence>
<dbReference type="InterPro" id="IPR013057">
    <property type="entry name" value="AA_transpt_TM"/>
</dbReference>
<protein>
    <submittedName>
        <fullName evidence="8">Amino acid transporter</fullName>
    </submittedName>
</protein>
<dbReference type="VEuPathDB" id="MicrosporidiaDB:SLOPH_126"/>
<feature type="transmembrane region" description="Helical" evidence="6">
    <location>
        <begin position="221"/>
        <end position="243"/>
    </location>
</feature>
<comment type="subcellular location">
    <subcellularLocation>
        <location evidence="1">Membrane</location>
        <topology evidence="1">Multi-pass membrane protein</topology>
    </subcellularLocation>
</comment>
<dbReference type="HOGENOM" id="CLU_049198_0_0_1"/>
<comment type="caution">
    <text evidence="8">The sequence shown here is derived from an EMBL/GenBank/DDBJ whole genome shotgun (WGS) entry which is preliminary data.</text>
</comment>
<dbReference type="EMBL" id="ATCN01000853">
    <property type="protein sequence ID" value="EPR78340.1"/>
    <property type="molecule type" value="Genomic_DNA"/>
</dbReference>
<evidence type="ECO:0000313" key="8">
    <source>
        <dbReference type="EMBL" id="EPR78340.1"/>
    </source>
</evidence>
<dbReference type="Pfam" id="PF01490">
    <property type="entry name" value="Aa_trans"/>
    <property type="match status" value="1"/>
</dbReference>
<evidence type="ECO:0000256" key="3">
    <source>
        <dbReference type="ARBA" id="ARBA00022692"/>
    </source>
</evidence>
<reference evidence="9" key="1">
    <citation type="journal article" date="2013" name="PLoS Genet.">
        <title>The genome of Spraguea lophii and the basis of host-microsporidian interactions.</title>
        <authorList>
            <person name="Campbell S.E."/>
            <person name="Williams T.A."/>
            <person name="Yousuf A."/>
            <person name="Soanes D.M."/>
            <person name="Paszkiewicz K.H."/>
            <person name="Williams B.A.P."/>
        </authorList>
    </citation>
    <scope>NUCLEOTIDE SEQUENCE [LARGE SCALE GENOMIC DNA]</scope>
    <source>
        <strain evidence="9">42_110</strain>
    </source>
</reference>
<evidence type="ECO:0000256" key="4">
    <source>
        <dbReference type="ARBA" id="ARBA00022989"/>
    </source>
</evidence>
<feature type="transmembrane region" description="Helical" evidence="6">
    <location>
        <begin position="120"/>
        <end position="138"/>
    </location>
</feature>
<feature type="transmembrane region" description="Helical" evidence="6">
    <location>
        <begin position="346"/>
        <end position="371"/>
    </location>
</feature>
<evidence type="ECO:0000256" key="2">
    <source>
        <dbReference type="ARBA" id="ARBA00008066"/>
    </source>
</evidence>
<accession>S7W6A1</accession>
<dbReference type="OrthoDB" id="438545at2759"/>
<feature type="transmembrane region" description="Helical" evidence="6">
    <location>
        <begin position="39"/>
        <end position="61"/>
    </location>
</feature>
<proteinExistence type="inferred from homology"/>
<dbReference type="GO" id="GO:0016020">
    <property type="term" value="C:membrane"/>
    <property type="evidence" value="ECO:0007669"/>
    <property type="project" value="UniProtKB-SubCell"/>
</dbReference>
<feature type="domain" description="Amino acid transporter transmembrane" evidence="7">
    <location>
        <begin position="3"/>
        <end position="400"/>
    </location>
</feature>
<dbReference type="InParanoid" id="S7W6A1"/>
<keyword evidence="5 6" id="KW-0472">Membrane</keyword>
<dbReference type="Gene3D" id="1.20.1740.10">
    <property type="entry name" value="Amino acid/polyamine transporter I"/>
    <property type="match status" value="1"/>
</dbReference>
<dbReference type="PANTHER" id="PTHR22950">
    <property type="entry name" value="AMINO ACID TRANSPORTER"/>
    <property type="match status" value="1"/>
</dbReference>
<keyword evidence="4 6" id="KW-1133">Transmembrane helix</keyword>
<dbReference type="Proteomes" id="UP000014978">
    <property type="component" value="Unassembled WGS sequence"/>
</dbReference>
<sequence>MGKISAFKGSLIMLTTMFGVGVLSLPVAFMNAGWLVSTILFGIVGIVTFISLYSIAATAYYSKLEDPTFFSVCANANPVLGYLVDIFVILNGFLTAAIYICNISNWIKDSILPTVKINNAPLYLVTIGVLLVLFLPSMIDSIAVLQVASYLSISSFSYLLALTLVYPIFLKRAPSAEILSKGENLSKSVPPILFAFCCQVNMISVYNNLEKKSIVSIFQVAIYSIFMATVVYMTIGLVPYIMFGKDCNDNIITLINDITKTPCKSIMSTFDKNLISSKIAILAFCLVLSCSYCLMVNPCRTSIKNLTTSVFKVNLKKFDVIFRFAVSMSFAVVCFLITVFKIKLDLIMNLSAALGIVSICYIIPTIAYIMTRKKKNSLFVAVVANGFIGLAIMIYLLINVTKC</sequence>
<feature type="transmembrane region" description="Helical" evidence="6">
    <location>
        <begin position="12"/>
        <end position="33"/>
    </location>
</feature>